<dbReference type="AlphaFoldDB" id="A0A0G0A7G4"/>
<evidence type="ECO:0000259" key="2">
    <source>
        <dbReference type="Pfam" id="PF23477"/>
    </source>
</evidence>
<protein>
    <recommendedName>
        <fullName evidence="2">CxxC-x17-CxxC domain-containing protein</fullName>
    </recommendedName>
</protein>
<reference evidence="3 4" key="1">
    <citation type="journal article" date="2015" name="Nature">
        <title>rRNA introns, odd ribosomes, and small enigmatic genomes across a large radiation of phyla.</title>
        <authorList>
            <person name="Brown C.T."/>
            <person name="Hug L.A."/>
            <person name="Thomas B.C."/>
            <person name="Sharon I."/>
            <person name="Castelle C.J."/>
            <person name="Singh A."/>
            <person name="Wilkins M.J."/>
            <person name="Williams K.H."/>
            <person name="Banfield J.F."/>
        </authorList>
    </citation>
    <scope>NUCLEOTIDE SEQUENCE [LARGE SCALE GENOMIC DNA]</scope>
</reference>
<dbReference type="InterPro" id="IPR026363">
    <property type="entry name" value="CxxC-x17-CxxC_dom"/>
</dbReference>
<dbReference type="Pfam" id="PF23477">
    <property type="entry name" value="zf_Tbcl_2"/>
    <property type="match status" value="1"/>
</dbReference>
<accession>A0A0G0A7G4</accession>
<organism evidence="3 4">
    <name type="scientific">Candidatus Woesebacteria bacterium GW2011_GWA2_33_28</name>
    <dbReference type="NCBI Taxonomy" id="1618561"/>
    <lineage>
        <taxon>Bacteria</taxon>
        <taxon>Candidatus Woeseibacteriota</taxon>
    </lineage>
</organism>
<feature type="compositionally biased region" description="Basic and acidic residues" evidence="1">
    <location>
        <begin position="8"/>
        <end position="18"/>
    </location>
</feature>
<feature type="compositionally biased region" description="Gly residues" evidence="1">
    <location>
        <begin position="19"/>
        <end position="29"/>
    </location>
</feature>
<evidence type="ECO:0000256" key="1">
    <source>
        <dbReference type="SAM" id="MobiDB-lite"/>
    </source>
</evidence>
<feature type="domain" description="CxxC-x17-CxxC" evidence="2">
    <location>
        <begin position="38"/>
        <end position="72"/>
    </location>
</feature>
<dbReference type="EMBL" id="LBOZ01000005">
    <property type="protein sequence ID" value="KKP47211.1"/>
    <property type="molecule type" value="Genomic_DNA"/>
</dbReference>
<evidence type="ECO:0000313" key="3">
    <source>
        <dbReference type="EMBL" id="KKP47211.1"/>
    </source>
</evidence>
<sequence>MAYFNRDSNNRAGRDNRGGGRGFGGGRSFSGGRDDRPREMFKTVCSNCGKDCEVPFRPTSGKPVYCSDCFEKVGGRNSIGDRSERSDRPSFDRPQAPRSDNNKAQLDAISQKLDKVIELLTPKVKEVKPEKLAKAPKVKKAKEVVEK</sequence>
<dbReference type="Proteomes" id="UP000033995">
    <property type="component" value="Unassembled WGS sequence"/>
</dbReference>
<feature type="region of interest" description="Disordered" evidence="1">
    <location>
        <begin position="1"/>
        <end position="38"/>
    </location>
</feature>
<gene>
    <name evidence="3" type="ORF">UR38_C0005G0024</name>
</gene>
<feature type="compositionally biased region" description="Basic and acidic residues" evidence="1">
    <location>
        <begin position="71"/>
        <end position="91"/>
    </location>
</feature>
<proteinExistence type="predicted"/>
<comment type="caution">
    <text evidence="3">The sequence shown here is derived from an EMBL/GenBank/DDBJ whole genome shotgun (WGS) entry which is preliminary data.</text>
</comment>
<feature type="region of interest" description="Disordered" evidence="1">
    <location>
        <begin position="71"/>
        <end position="107"/>
    </location>
</feature>
<dbReference type="NCBIfam" id="TIGR04272">
    <property type="entry name" value="cxxc_cxxc_Mbark"/>
    <property type="match status" value="1"/>
</dbReference>
<name>A0A0G0A7G4_9BACT</name>
<evidence type="ECO:0000313" key="4">
    <source>
        <dbReference type="Proteomes" id="UP000033995"/>
    </source>
</evidence>